<keyword evidence="7 8" id="KW-0472">Membrane</keyword>
<dbReference type="InterPro" id="IPR026392">
    <property type="entry name" value="Exo/Archaeosortase_dom"/>
</dbReference>
<sequence>MSVSSATHPTQASWARLFSTPPGWLWLLLPLAALWPVWAWSAARLTDGSDDPLGILALLALLLAVWRDRAQLAQHPRPHWFAVSLGLSALAALSLGLPPLLRGVIGVAAVLAALLALRAPRQPLLAWFGLGLLALPLISSLQFFAGYPLRVLTAELSALILRMGGLQVLREGSALQVAGHLVMVDAPCSGIQMAWVAYFTACATAAWLRLPDSQFLRRLPLLGAIVIGGNVLRNTVLIIKESGLLPLPAWTHEGIGLLVFAGVCALVLRLIARGAKPAATPQVPAVATATSWRGLLPVALFGFAFLAVLPLLKPARADAVPTTTHIEWPQSFDGHALRPLALSAVEERFSAGFPGAIARFSDGKRLITLRHVTAATRKLHPAADCYRGLGYAISHITLSARSDSARPQALQRCFTASKGGRDLLVCEYTEDAAGRSYTDASAWYWAATTGDSTGPWRAVTVARMQ</sequence>
<dbReference type="RefSeq" id="WP_354601391.1">
    <property type="nucleotide sequence ID" value="NZ_JBEWZI010000012.1"/>
</dbReference>
<proteinExistence type="predicted"/>
<dbReference type="Pfam" id="PF09721">
    <property type="entry name" value="Exosortase_EpsH"/>
    <property type="match status" value="1"/>
</dbReference>
<protein>
    <submittedName>
        <fullName evidence="9">Exosortase Q</fullName>
    </submittedName>
</protein>
<accession>A0ABV2TN10</accession>
<feature type="transmembrane region" description="Helical" evidence="8">
    <location>
        <begin position="124"/>
        <end position="145"/>
    </location>
</feature>
<evidence type="ECO:0000256" key="4">
    <source>
        <dbReference type="ARBA" id="ARBA00022692"/>
    </source>
</evidence>
<dbReference type="InterPro" id="IPR019127">
    <property type="entry name" value="Exosortase"/>
</dbReference>
<dbReference type="NCBIfam" id="TIGR04178">
    <property type="entry name" value="exo_archaeo"/>
    <property type="match status" value="1"/>
</dbReference>
<organism evidence="9 10">
    <name type="scientific">Uliginosibacterium flavum</name>
    <dbReference type="NCBI Taxonomy" id="1396831"/>
    <lineage>
        <taxon>Bacteria</taxon>
        <taxon>Pseudomonadati</taxon>
        <taxon>Pseudomonadota</taxon>
        <taxon>Betaproteobacteria</taxon>
        <taxon>Rhodocyclales</taxon>
        <taxon>Zoogloeaceae</taxon>
        <taxon>Uliginosibacterium</taxon>
    </lineage>
</organism>
<feature type="transmembrane region" description="Helical" evidence="8">
    <location>
        <begin position="254"/>
        <end position="272"/>
    </location>
</feature>
<name>A0ABV2TN10_9RHOO</name>
<keyword evidence="2" id="KW-1003">Cell membrane</keyword>
<keyword evidence="10" id="KW-1185">Reference proteome</keyword>
<feature type="transmembrane region" description="Helical" evidence="8">
    <location>
        <begin position="292"/>
        <end position="312"/>
    </location>
</feature>
<keyword evidence="4 8" id="KW-0812">Transmembrane</keyword>
<feature type="transmembrane region" description="Helical" evidence="8">
    <location>
        <begin position="190"/>
        <end position="208"/>
    </location>
</feature>
<comment type="subcellular location">
    <subcellularLocation>
        <location evidence="1">Cell membrane</location>
        <topology evidence="1">Multi-pass membrane protein</topology>
    </subcellularLocation>
</comment>
<feature type="transmembrane region" description="Helical" evidence="8">
    <location>
        <begin position="100"/>
        <end position="117"/>
    </location>
</feature>
<keyword evidence="5" id="KW-0378">Hydrolase</keyword>
<evidence type="ECO:0000313" key="10">
    <source>
        <dbReference type="Proteomes" id="UP001549691"/>
    </source>
</evidence>
<evidence type="ECO:0000256" key="8">
    <source>
        <dbReference type="SAM" id="Phobius"/>
    </source>
</evidence>
<feature type="transmembrane region" description="Helical" evidence="8">
    <location>
        <begin position="220"/>
        <end position="239"/>
    </location>
</feature>
<feature type="transmembrane region" description="Helical" evidence="8">
    <location>
        <begin position="49"/>
        <end position="66"/>
    </location>
</feature>
<comment type="caution">
    <text evidence="9">The sequence shown here is derived from an EMBL/GenBank/DDBJ whole genome shotgun (WGS) entry which is preliminary data.</text>
</comment>
<evidence type="ECO:0000256" key="3">
    <source>
        <dbReference type="ARBA" id="ARBA00022670"/>
    </source>
</evidence>
<keyword evidence="6 8" id="KW-1133">Transmembrane helix</keyword>
<evidence type="ECO:0000256" key="1">
    <source>
        <dbReference type="ARBA" id="ARBA00004651"/>
    </source>
</evidence>
<keyword evidence="3" id="KW-0645">Protease</keyword>
<feature type="transmembrane region" description="Helical" evidence="8">
    <location>
        <begin position="78"/>
        <end position="94"/>
    </location>
</feature>
<dbReference type="NCBIfam" id="NF012182">
    <property type="entry name" value="exosortase_XrtQ"/>
    <property type="match status" value="1"/>
</dbReference>
<dbReference type="Proteomes" id="UP001549691">
    <property type="component" value="Unassembled WGS sequence"/>
</dbReference>
<reference evidence="9 10" key="1">
    <citation type="submission" date="2024-07" db="EMBL/GenBank/DDBJ databases">
        <title>Uliginosibacterium flavum JJ3220;KACC:17644.</title>
        <authorList>
            <person name="Kim M.K."/>
        </authorList>
    </citation>
    <scope>NUCLEOTIDE SEQUENCE [LARGE SCALE GENOMIC DNA]</scope>
    <source>
        <strain evidence="9 10">KACC:17644</strain>
    </source>
</reference>
<evidence type="ECO:0000256" key="5">
    <source>
        <dbReference type="ARBA" id="ARBA00022801"/>
    </source>
</evidence>
<evidence type="ECO:0000256" key="2">
    <source>
        <dbReference type="ARBA" id="ARBA00022475"/>
    </source>
</evidence>
<evidence type="ECO:0000313" key="9">
    <source>
        <dbReference type="EMBL" id="MET7014928.1"/>
    </source>
</evidence>
<gene>
    <name evidence="9" type="primary">xrtQ</name>
    <name evidence="9" type="ORF">ABXR19_12065</name>
</gene>
<evidence type="ECO:0000256" key="6">
    <source>
        <dbReference type="ARBA" id="ARBA00022989"/>
    </source>
</evidence>
<evidence type="ECO:0000256" key="7">
    <source>
        <dbReference type="ARBA" id="ARBA00023136"/>
    </source>
</evidence>
<dbReference type="EMBL" id="JBEWZI010000012">
    <property type="protein sequence ID" value="MET7014928.1"/>
    <property type="molecule type" value="Genomic_DNA"/>
</dbReference>